<dbReference type="Pfam" id="PF04031">
    <property type="entry name" value="Las1"/>
    <property type="match status" value="1"/>
</dbReference>
<dbReference type="STRING" id="130081.M2W558"/>
<dbReference type="Gramene" id="EME30876">
    <property type="protein sequence ID" value="EME30876"/>
    <property type="gene ID" value="Gasu_18890"/>
</dbReference>
<evidence type="ECO:0000313" key="2">
    <source>
        <dbReference type="EMBL" id="EME30876.1"/>
    </source>
</evidence>
<sequence length="202" mass="23143">MLKASGAKLFPWKNWDEWYQVVDHLFQGDLSQVLESLQIVSHWRQKMAIPVAVDSGAQLVELCWKQDSITEPIFSLALACAIVRLVNGMVDNMQESSYAVSVTGLASQLGLPVFVAEMRHDISHNALPSREALLFATKECLQWLKKHYFFAQWEQLVPINHNILSYLQLYEDSSKQVWILMTKIVFLIVFLRMVVPKKGNAH</sequence>
<dbReference type="KEGG" id="gsl:Gasu_18890"/>
<dbReference type="RefSeq" id="XP_005707396.1">
    <property type="nucleotide sequence ID" value="XM_005707339.1"/>
</dbReference>
<dbReference type="OrthoDB" id="4839at2759"/>
<dbReference type="PANTHER" id="PTHR15002:SF0">
    <property type="entry name" value="RIBOSOMAL BIOGENESIS PROTEIN LAS1L"/>
    <property type="match status" value="1"/>
</dbReference>
<dbReference type="GO" id="GO:0090730">
    <property type="term" value="C:Las1 complex"/>
    <property type="evidence" value="ECO:0007669"/>
    <property type="project" value="InterPro"/>
</dbReference>
<feature type="transmembrane region" description="Helical" evidence="1">
    <location>
        <begin position="177"/>
        <end position="195"/>
    </location>
</feature>
<keyword evidence="1" id="KW-0472">Membrane</keyword>
<gene>
    <name evidence="2" type="ORF">Gasu_18890</name>
</gene>
<dbReference type="eggNOG" id="KOG2425">
    <property type="taxonomic scope" value="Eukaryota"/>
</dbReference>
<dbReference type="InterPro" id="IPR007174">
    <property type="entry name" value="Las1"/>
</dbReference>
<dbReference type="GO" id="GO:0000470">
    <property type="term" value="P:maturation of LSU-rRNA"/>
    <property type="evidence" value="ECO:0007669"/>
    <property type="project" value="TreeGrafter"/>
</dbReference>
<dbReference type="AlphaFoldDB" id="M2W558"/>
<evidence type="ECO:0000256" key="1">
    <source>
        <dbReference type="SAM" id="Phobius"/>
    </source>
</evidence>
<keyword evidence="3" id="KW-1185">Reference proteome</keyword>
<organism evidence="2 3">
    <name type="scientific">Galdieria sulphuraria</name>
    <name type="common">Red alga</name>
    <dbReference type="NCBI Taxonomy" id="130081"/>
    <lineage>
        <taxon>Eukaryota</taxon>
        <taxon>Rhodophyta</taxon>
        <taxon>Bangiophyceae</taxon>
        <taxon>Galdieriales</taxon>
        <taxon>Galdieriaceae</taxon>
        <taxon>Galdieria</taxon>
    </lineage>
</organism>
<accession>M2W558</accession>
<name>M2W558_GALSU</name>
<protein>
    <submittedName>
        <fullName evidence="2">Uncharacterized protein</fullName>
    </submittedName>
</protein>
<keyword evidence="1" id="KW-1133">Transmembrane helix</keyword>
<dbReference type="GeneID" id="17089570"/>
<dbReference type="GO" id="GO:0030687">
    <property type="term" value="C:preribosome, large subunit precursor"/>
    <property type="evidence" value="ECO:0007669"/>
    <property type="project" value="TreeGrafter"/>
</dbReference>
<dbReference type="EMBL" id="KB454496">
    <property type="protein sequence ID" value="EME30876.1"/>
    <property type="molecule type" value="Genomic_DNA"/>
</dbReference>
<keyword evidence="1" id="KW-0812">Transmembrane</keyword>
<dbReference type="GO" id="GO:0000460">
    <property type="term" value="P:maturation of 5.8S rRNA"/>
    <property type="evidence" value="ECO:0007669"/>
    <property type="project" value="TreeGrafter"/>
</dbReference>
<evidence type="ECO:0000313" key="3">
    <source>
        <dbReference type="Proteomes" id="UP000030680"/>
    </source>
</evidence>
<dbReference type="GO" id="GO:0004519">
    <property type="term" value="F:endonuclease activity"/>
    <property type="evidence" value="ECO:0007669"/>
    <property type="project" value="InterPro"/>
</dbReference>
<dbReference type="PANTHER" id="PTHR15002">
    <property type="entry name" value="RIBOSOMAL BIOGENESIS PROTEIN LAS1L"/>
    <property type="match status" value="1"/>
</dbReference>
<reference evidence="3" key="1">
    <citation type="journal article" date="2013" name="Science">
        <title>Gene transfer from bacteria and archaea facilitated evolution of an extremophilic eukaryote.</title>
        <authorList>
            <person name="Schonknecht G."/>
            <person name="Chen W.H."/>
            <person name="Ternes C.M."/>
            <person name="Barbier G.G."/>
            <person name="Shrestha R.P."/>
            <person name="Stanke M."/>
            <person name="Brautigam A."/>
            <person name="Baker B.J."/>
            <person name="Banfield J.F."/>
            <person name="Garavito R.M."/>
            <person name="Carr K."/>
            <person name="Wilkerson C."/>
            <person name="Rensing S.A."/>
            <person name="Gagneul D."/>
            <person name="Dickenson N.E."/>
            <person name="Oesterhelt C."/>
            <person name="Lercher M.J."/>
            <person name="Weber A.P."/>
        </authorList>
    </citation>
    <scope>NUCLEOTIDE SEQUENCE [LARGE SCALE GENOMIC DNA]</scope>
    <source>
        <strain evidence="3">074W</strain>
    </source>
</reference>
<proteinExistence type="predicted"/>
<dbReference type="Proteomes" id="UP000030680">
    <property type="component" value="Unassembled WGS sequence"/>
</dbReference>